<keyword evidence="2" id="KW-1185">Reference proteome</keyword>
<dbReference type="NCBIfam" id="TIGR01200">
    <property type="entry name" value="GLPGLI"/>
    <property type="match status" value="1"/>
</dbReference>
<dbReference type="InterPro" id="IPR005901">
    <property type="entry name" value="GLPGLI"/>
</dbReference>
<proteinExistence type="predicted"/>
<dbReference type="OrthoDB" id="713598at2"/>
<evidence type="ECO:0000313" key="1">
    <source>
        <dbReference type="EMBL" id="SFZ90014.1"/>
    </source>
</evidence>
<accession>A0A1K2ICN9</accession>
<dbReference type="STRING" id="369401.SAMN05428642_101692"/>
<reference evidence="1 2" key="1">
    <citation type="submission" date="2016-10" db="EMBL/GenBank/DDBJ databases">
        <authorList>
            <person name="de Groot N.N."/>
        </authorList>
    </citation>
    <scope>NUCLEOTIDE SEQUENCE [LARGE SCALE GENOMIC DNA]</scope>
    <source>
        <strain evidence="1 2">DSM 18180</strain>
    </source>
</reference>
<protein>
    <submittedName>
        <fullName evidence="1">GLPGLI family protein</fullName>
    </submittedName>
</protein>
<dbReference type="AlphaFoldDB" id="A0A1K2ICN9"/>
<dbReference type="Proteomes" id="UP000182544">
    <property type="component" value="Unassembled WGS sequence"/>
</dbReference>
<gene>
    <name evidence="1" type="ORF">SAMN05428642_101692</name>
</gene>
<evidence type="ECO:0000313" key="2">
    <source>
        <dbReference type="Proteomes" id="UP000182544"/>
    </source>
</evidence>
<organism evidence="1 2">
    <name type="scientific">Flaviramulus basaltis</name>
    <dbReference type="NCBI Taxonomy" id="369401"/>
    <lineage>
        <taxon>Bacteria</taxon>
        <taxon>Pseudomonadati</taxon>
        <taxon>Bacteroidota</taxon>
        <taxon>Flavobacteriia</taxon>
        <taxon>Flavobacteriales</taxon>
        <taxon>Flavobacteriaceae</taxon>
        <taxon>Flaviramulus</taxon>
    </lineage>
</organism>
<sequence length="251" mass="29415">MTRKFILLLIIHFFLNTGNSQIKSGKVIYKKTSEYKIQNKNIDSEINELTKNVDNYIKEFTYSLIFNKTHAVYEEEKKLNIDKDLKYDVAKVFAGFIGKMYYNSLDEQTIHKKNSAGKQFLITSRIDSKKWVLENSTKLIENYLCYKAITKDTVETRKGKVVNTIVAWYCPDINFSYGPEGYCGLPGLIFQLEKNKVLTYIDELNFSKKELVINMPSEGELITKNEYIEFLKKVNSNRMEYYTKKNQINID</sequence>
<name>A0A1K2ICN9_9FLAO</name>
<dbReference type="EMBL" id="FPKV01000001">
    <property type="protein sequence ID" value="SFZ90014.1"/>
    <property type="molecule type" value="Genomic_DNA"/>
</dbReference>
<dbReference type="RefSeq" id="WP_072400338.1">
    <property type="nucleotide sequence ID" value="NZ_FPKV01000001.1"/>
</dbReference>
<dbReference type="Pfam" id="PF09697">
    <property type="entry name" value="Porph_ging"/>
    <property type="match status" value="1"/>
</dbReference>